<keyword evidence="4" id="KW-1185">Reference proteome</keyword>
<feature type="compositionally biased region" description="Polar residues" evidence="1">
    <location>
        <begin position="482"/>
        <end position="497"/>
    </location>
</feature>
<dbReference type="AlphaFoldDB" id="A0A8S3YHC1"/>
<dbReference type="EMBL" id="CAJHNH020000191">
    <property type="protein sequence ID" value="CAG5115974.1"/>
    <property type="molecule type" value="Genomic_DNA"/>
</dbReference>
<evidence type="ECO:0000256" key="1">
    <source>
        <dbReference type="SAM" id="MobiDB-lite"/>
    </source>
</evidence>
<dbReference type="OrthoDB" id="6148872at2759"/>
<feature type="compositionally biased region" description="Polar residues" evidence="1">
    <location>
        <begin position="417"/>
        <end position="430"/>
    </location>
</feature>
<proteinExistence type="predicted"/>
<feature type="region of interest" description="Disordered" evidence="1">
    <location>
        <begin position="477"/>
        <end position="511"/>
    </location>
</feature>
<name>A0A8S3YHC1_9EUPU</name>
<sequence length="601" mass="66468">NIFNVNFCNFNFLYRTGICNPQCGFLAVCQNATCTCSEANYVLHNNGRDCRNVSCSIDDCLQCDNTNTCIRCEAFLSASGGQCIQKCKGSAELKGDILTCSESKDDGVDIVVAVVSGIAAGAVVCIIVIIAVCIYIRKTRRNVNLQSKNYDNRQIESGHLKQFPAYDNKAYETDNQTTYGPVKIDPLEYANNLDKLRPHSETLMELLSQVRSKTRAMDASDERVPTYKGVIHQLCRVLVLIHKRDPVVSIPSDALGLIQWAHQMLEDHKEQQNSSNGDLPDFPLAQISCVDLDFDNPGHPVYATPERSQLHDSSASSVQGMATPYSTVPIPVLESDQQHHHYGTGKRPGFATISRARAKPNSDFIRALEAELNSTDSVSVSKEPVAASQQPNSGFRREDFQNFLIHSAEKSDLRNAFNHSTERSQQTSSRPLIIKKQSSELNLNSELKEKLKNRINKPEAKSHLILSAQKLQSNQAKEDLTIGSQQSAKKNIITNPNLVKKSNSQSSKHSKYATPNYGYFANGHYYDPNPMPHLEAEVYAPGSSYSGHSNAMSTFLGDLPRSRSASSSDQSEDRDDDSENSGGDLDVFPFDPEDCTEPVEV</sequence>
<protein>
    <submittedName>
        <fullName evidence="3">Uncharacterized protein</fullName>
    </submittedName>
</protein>
<accession>A0A8S3YHC1</accession>
<dbReference type="Proteomes" id="UP000678393">
    <property type="component" value="Unassembled WGS sequence"/>
</dbReference>
<keyword evidence="2" id="KW-0472">Membrane</keyword>
<feature type="region of interest" description="Disordered" evidence="1">
    <location>
        <begin position="414"/>
        <end position="436"/>
    </location>
</feature>
<keyword evidence="2" id="KW-0812">Transmembrane</keyword>
<gene>
    <name evidence="3" type="ORF">CUNI_LOCUS1532</name>
</gene>
<evidence type="ECO:0000256" key="2">
    <source>
        <dbReference type="SAM" id="Phobius"/>
    </source>
</evidence>
<feature type="compositionally biased region" description="Acidic residues" evidence="1">
    <location>
        <begin position="591"/>
        <end position="601"/>
    </location>
</feature>
<evidence type="ECO:0000313" key="3">
    <source>
        <dbReference type="EMBL" id="CAG5115974.1"/>
    </source>
</evidence>
<organism evidence="3 4">
    <name type="scientific">Candidula unifasciata</name>
    <dbReference type="NCBI Taxonomy" id="100452"/>
    <lineage>
        <taxon>Eukaryota</taxon>
        <taxon>Metazoa</taxon>
        <taxon>Spiralia</taxon>
        <taxon>Lophotrochozoa</taxon>
        <taxon>Mollusca</taxon>
        <taxon>Gastropoda</taxon>
        <taxon>Heterobranchia</taxon>
        <taxon>Euthyneura</taxon>
        <taxon>Panpulmonata</taxon>
        <taxon>Eupulmonata</taxon>
        <taxon>Stylommatophora</taxon>
        <taxon>Helicina</taxon>
        <taxon>Helicoidea</taxon>
        <taxon>Geomitridae</taxon>
        <taxon>Candidula</taxon>
    </lineage>
</organism>
<keyword evidence="2" id="KW-1133">Transmembrane helix</keyword>
<reference evidence="3" key="1">
    <citation type="submission" date="2021-04" db="EMBL/GenBank/DDBJ databases">
        <authorList>
            <consortium name="Molecular Ecology Group"/>
        </authorList>
    </citation>
    <scope>NUCLEOTIDE SEQUENCE</scope>
</reference>
<comment type="caution">
    <text evidence="3">The sequence shown here is derived from an EMBL/GenBank/DDBJ whole genome shotgun (WGS) entry which is preliminary data.</text>
</comment>
<feature type="region of interest" description="Disordered" evidence="1">
    <location>
        <begin position="547"/>
        <end position="601"/>
    </location>
</feature>
<dbReference type="InterPro" id="IPR009030">
    <property type="entry name" value="Growth_fac_rcpt_cys_sf"/>
</dbReference>
<feature type="compositionally biased region" description="Acidic residues" evidence="1">
    <location>
        <begin position="570"/>
        <end position="579"/>
    </location>
</feature>
<feature type="transmembrane region" description="Helical" evidence="2">
    <location>
        <begin position="110"/>
        <end position="136"/>
    </location>
</feature>
<feature type="non-terminal residue" evidence="3">
    <location>
        <position position="1"/>
    </location>
</feature>
<evidence type="ECO:0000313" key="4">
    <source>
        <dbReference type="Proteomes" id="UP000678393"/>
    </source>
</evidence>
<dbReference type="SUPFAM" id="SSF57184">
    <property type="entry name" value="Growth factor receptor domain"/>
    <property type="match status" value="1"/>
</dbReference>